<dbReference type="InterPro" id="IPR012337">
    <property type="entry name" value="RNaseH-like_sf"/>
</dbReference>
<reference evidence="2" key="1">
    <citation type="submission" date="2017-05" db="UniProtKB">
        <authorList>
            <consortium name="EnsemblMetazoa"/>
        </authorList>
    </citation>
    <scope>IDENTIFICATION</scope>
</reference>
<dbReference type="SUPFAM" id="SSF53098">
    <property type="entry name" value="Ribonuclease H-like"/>
    <property type="match status" value="1"/>
</dbReference>
<feature type="domain" description="Helitron helicase-like" evidence="1">
    <location>
        <begin position="179"/>
        <end position="302"/>
    </location>
</feature>
<dbReference type="EnsemblMetazoa" id="Aqu2.1.11584_001">
    <property type="protein sequence ID" value="Aqu2.1.11584_001"/>
    <property type="gene ID" value="Aqu2.1.11584"/>
</dbReference>
<evidence type="ECO:0000313" key="2">
    <source>
        <dbReference type="EnsemblMetazoa" id="Aqu2.1.11584_001"/>
    </source>
</evidence>
<dbReference type="InParanoid" id="A0A1X7TAK1"/>
<sequence>MIEMFEDLDPSTNCQSKFPSLVPLAASFPNIIKESQIQQLDNEWRKLAIETLPFNKGGMEPEEFWGKLLEVKNGAGETQFSVLCHFMGNILSLPHANVDVERIFSSVNLIKTNLRNKLKTSTVQEIIKAKNGIKLNEGCVEFTPSSDMRMMMTSETLGNVGQTDAEILEEINVLDEEFEGNLSTMLAPIWGTNQYWFRVKGEVKAMIAEYGSPTLLLTLSCAEYDSADIAQYLRKVNNARQSYSISRLCTEDPDSVSEQFLYKFKNFFNIVILQRGVPGKEEQYYVKKEYQMRGAPHYHILLWIENAPVSVSIVQKKSVLSYKIELPVMYQIVIRHLI</sequence>
<accession>A0A1X7TAK1</accession>
<name>A0A1X7TAK1_AMPQE</name>
<organism evidence="2">
    <name type="scientific">Amphimedon queenslandica</name>
    <name type="common">Sponge</name>
    <dbReference type="NCBI Taxonomy" id="400682"/>
    <lineage>
        <taxon>Eukaryota</taxon>
        <taxon>Metazoa</taxon>
        <taxon>Porifera</taxon>
        <taxon>Demospongiae</taxon>
        <taxon>Heteroscleromorpha</taxon>
        <taxon>Haplosclerida</taxon>
        <taxon>Niphatidae</taxon>
        <taxon>Amphimedon</taxon>
    </lineage>
</organism>
<proteinExistence type="predicted"/>
<dbReference type="AlphaFoldDB" id="A0A1X7TAK1"/>
<evidence type="ECO:0000259" key="1">
    <source>
        <dbReference type="Pfam" id="PF14214"/>
    </source>
</evidence>
<dbReference type="InterPro" id="IPR025476">
    <property type="entry name" value="Helitron_helicase-like"/>
</dbReference>
<dbReference type="Pfam" id="PF14214">
    <property type="entry name" value="Helitron_like_N"/>
    <property type="match status" value="1"/>
</dbReference>
<protein>
    <recommendedName>
        <fullName evidence="1">Helitron helicase-like domain-containing protein</fullName>
    </recommendedName>
</protein>
<dbReference type="eggNOG" id="ENOG502SG12">
    <property type="taxonomic scope" value="Eukaryota"/>
</dbReference>